<gene>
    <name evidence="4" type="ORF">ASPFODRAFT_174689</name>
</gene>
<dbReference type="Proteomes" id="UP000184063">
    <property type="component" value="Unassembled WGS sequence"/>
</dbReference>
<evidence type="ECO:0000313" key="5">
    <source>
        <dbReference type="Proteomes" id="UP000184063"/>
    </source>
</evidence>
<sequence length="252" mass="26095">MNFLTVVTTLALCLITFTIALSTPPAVEDATLPADSSSWSDLVKRRGGGGGHGGGGSGGRVGSGRTGNSGSSSRTSSSSNVGGSSRSGSGTRPAYGGGGYYAGGASATYTSGAKSRSGVTPYLLPAATVPLYFPGHWAYGAYVYPYSYHYHYVDDTTHKNESMPVNCICQQYLECGCDENSNSTFYGSLFNGTQPKNTSVVVVIDVNSTTSIYINGTLANGTTVADSAVAHLGVRAYGYWMMVAVVAGIIWM</sequence>
<dbReference type="Pfam" id="PF24866">
    <property type="entry name" value="DUF7732"/>
    <property type="match status" value="1"/>
</dbReference>
<organism evidence="4 5">
    <name type="scientific">Aspergillus luchuensis (strain CBS 106.47)</name>
    <dbReference type="NCBI Taxonomy" id="1137211"/>
    <lineage>
        <taxon>Eukaryota</taxon>
        <taxon>Fungi</taxon>
        <taxon>Dikarya</taxon>
        <taxon>Ascomycota</taxon>
        <taxon>Pezizomycotina</taxon>
        <taxon>Eurotiomycetes</taxon>
        <taxon>Eurotiomycetidae</taxon>
        <taxon>Eurotiales</taxon>
        <taxon>Aspergillaceae</taxon>
        <taxon>Aspergillus</taxon>
        <taxon>Aspergillus subgen. Circumdati</taxon>
    </lineage>
</organism>
<evidence type="ECO:0000313" key="4">
    <source>
        <dbReference type="EMBL" id="OJZ80239.1"/>
    </source>
</evidence>
<feature type="signal peptide" evidence="2">
    <location>
        <begin position="1"/>
        <end position="20"/>
    </location>
</feature>
<feature type="compositionally biased region" description="Gly residues" evidence="1">
    <location>
        <begin position="48"/>
        <end position="67"/>
    </location>
</feature>
<dbReference type="EMBL" id="KV878258">
    <property type="protein sequence ID" value="OJZ80239.1"/>
    <property type="molecule type" value="Genomic_DNA"/>
</dbReference>
<proteinExistence type="predicted"/>
<feature type="region of interest" description="Disordered" evidence="1">
    <location>
        <begin position="28"/>
        <end position="90"/>
    </location>
</feature>
<evidence type="ECO:0000256" key="2">
    <source>
        <dbReference type="SAM" id="SignalP"/>
    </source>
</evidence>
<dbReference type="AlphaFoldDB" id="A0A1M3T0F6"/>
<feature type="domain" description="DUF7732" evidence="3">
    <location>
        <begin position="100"/>
        <end position="222"/>
    </location>
</feature>
<reference evidence="5" key="1">
    <citation type="journal article" date="2017" name="Genome Biol.">
        <title>Comparative genomics reveals high biological diversity and specific adaptations in the industrially and medically important fungal genus Aspergillus.</title>
        <authorList>
            <person name="de Vries R.P."/>
            <person name="Riley R."/>
            <person name="Wiebenga A."/>
            <person name="Aguilar-Osorio G."/>
            <person name="Amillis S."/>
            <person name="Uchima C.A."/>
            <person name="Anderluh G."/>
            <person name="Asadollahi M."/>
            <person name="Askin M."/>
            <person name="Barry K."/>
            <person name="Battaglia E."/>
            <person name="Bayram O."/>
            <person name="Benocci T."/>
            <person name="Braus-Stromeyer S.A."/>
            <person name="Caldana C."/>
            <person name="Canovas D."/>
            <person name="Cerqueira G.C."/>
            <person name="Chen F."/>
            <person name="Chen W."/>
            <person name="Choi C."/>
            <person name="Clum A."/>
            <person name="Dos Santos R.A."/>
            <person name="Damasio A.R."/>
            <person name="Diallinas G."/>
            <person name="Emri T."/>
            <person name="Fekete E."/>
            <person name="Flipphi M."/>
            <person name="Freyberg S."/>
            <person name="Gallo A."/>
            <person name="Gournas C."/>
            <person name="Habgood R."/>
            <person name="Hainaut M."/>
            <person name="Harispe M.L."/>
            <person name="Henrissat B."/>
            <person name="Hilden K.S."/>
            <person name="Hope R."/>
            <person name="Hossain A."/>
            <person name="Karabika E."/>
            <person name="Karaffa L."/>
            <person name="Karanyi Z."/>
            <person name="Krasevec N."/>
            <person name="Kuo A."/>
            <person name="Kusch H."/>
            <person name="LaButti K."/>
            <person name="Lagendijk E.L."/>
            <person name="Lapidus A."/>
            <person name="Levasseur A."/>
            <person name="Lindquist E."/>
            <person name="Lipzen A."/>
            <person name="Logrieco A.F."/>
            <person name="MacCabe A."/>
            <person name="Maekelae M.R."/>
            <person name="Malavazi I."/>
            <person name="Melin P."/>
            <person name="Meyer V."/>
            <person name="Mielnichuk N."/>
            <person name="Miskei M."/>
            <person name="Molnar A.P."/>
            <person name="Mule G."/>
            <person name="Ngan C.Y."/>
            <person name="Orejas M."/>
            <person name="Orosz E."/>
            <person name="Ouedraogo J.P."/>
            <person name="Overkamp K.M."/>
            <person name="Park H.-S."/>
            <person name="Perrone G."/>
            <person name="Piumi F."/>
            <person name="Punt P.J."/>
            <person name="Ram A.F."/>
            <person name="Ramon A."/>
            <person name="Rauscher S."/>
            <person name="Record E."/>
            <person name="Riano-Pachon D.M."/>
            <person name="Robert V."/>
            <person name="Roehrig J."/>
            <person name="Ruller R."/>
            <person name="Salamov A."/>
            <person name="Salih N.S."/>
            <person name="Samson R.A."/>
            <person name="Sandor E."/>
            <person name="Sanguinetti M."/>
            <person name="Schuetze T."/>
            <person name="Sepcic K."/>
            <person name="Shelest E."/>
            <person name="Sherlock G."/>
            <person name="Sophianopoulou V."/>
            <person name="Squina F.M."/>
            <person name="Sun H."/>
            <person name="Susca A."/>
            <person name="Todd R.B."/>
            <person name="Tsang A."/>
            <person name="Unkles S.E."/>
            <person name="van de Wiele N."/>
            <person name="van Rossen-Uffink D."/>
            <person name="Oliveira J.V."/>
            <person name="Vesth T.C."/>
            <person name="Visser J."/>
            <person name="Yu J.-H."/>
            <person name="Zhou M."/>
            <person name="Andersen M.R."/>
            <person name="Archer D.B."/>
            <person name="Baker S.E."/>
            <person name="Benoit I."/>
            <person name="Brakhage A.A."/>
            <person name="Braus G.H."/>
            <person name="Fischer R."/>
            <person name="Frisvad J.C."/>
            <person name="Goldman G.H."/>
            <person name="Houbraken J."/>
            <person name="Oakley B."/>
            <person name="Pocsi I."/>
            <person name="Scazzocchio C."/>
            <person name="Seiboth B."/>
            <person name="vanKuyk P.A."/>
            <person name="Wortman J."/>
            <person name="Dyer P.S."/>
            <person name="Grigoriev I.V."/>
        </authorList>
    </citation>
    <scope>NUCLEOTIDE SEQUENCE [LARGE SCALE GENOMIC DNA]</scope>
    <source>
        <strain evidence="5">CBS 106.47</strain>
    </source>
</reference>
<evidence type="ECO:0000259" key="3">
    <source>
        <dbReference type="Pfam" id="PF24866"/>
    </source>
</evidence>
<dbReference type="InterPro" id="IPR056634">
    <property type="entry name" value="DUF7732"/>
</dbReference>
<dbReference type="PANTHER" id="PTHR42091">
    <property type="entry name" value="CONSERVED GLYCINE-RICH PROTEIN (AFU_ORTHOLOGUE AFUA_7G02440)"/>
    <property type="match status" value="1"/>
</dbReference>
<dbReference type="VEuPathDB" id="FungiDB:ASPFODRAFT_174689"/>
<dbReference type="PANTHER" id="PTHR42091:SF1">
    <property type="entry name" value="CONSERVED GLYCINE-RICH PROTEIN (AFU_ORTHOLOGUE AFUA_7G02440)"/>
    <property type="match status" value="1"/>
</dbReference>
<evidence type="ECO:0000256" key="1">
    <source>
        <dbReference type="SAM" id="MobiDB-lite"/>
    </source>
</evidence>
<feature type="chain" id="PRO_5012635097" description="DUF7732 domain-containing protein" evidence="2">
    <location>
        <begin position="21"/>
        <end position="252"/>
    </location>
</feature>
<name>A0A1M3T0F6_ASPLC</name>
<dbReference type="OrthoDB" id="5425547at2759"/>
<protein>
    <recommendedName>
        <fullName evidence="3">DUF7732 domain-containing protein</fullName>
    </recommendedName>
</protein>
<accession>A0A1M3T0F6</accession>
<feature type="compositionally biased region" description="Low complexity" evidence="1">
    <location>
        <begin position="68"/>
        <end position="90"/>
    </location>
</feature>
<keyword evidence="2" id="KW-0732">Signal</keyword>